<dbReference type="EMBL" id="MELI01000105">
    <property type="protein sequence ID" value="OFW32045.1"/>
    <property type="molecule type" value="Genomic_DNA"/>
</dbReference>
<reference evidence="4 5" key="1">
    <citation type="journal article" date="2016" name="Nat. Commun.">
        <title>Thousands of microbial genomes shed light on interconnected biogeochemical processes in an aquifer system.</title>
        <authorList>
            <person name="Anantharaman K."/>
            <person name="Brown C.T."/>
            <person name="Hug L.A."/>
            <person name="Sharon I."/>
            <person name="Castelle C.J."/>
            <person name="Probst A.J."/>
            <person name="Thomas B.C."/>
            <person name="Singh A."/>
            <person name="Wilkins M.J."/>
            <person name="Karaoz U."/>
            <person name="Brodie E.L."/>
            <person name="Williams K.H."/>
            <person name="Hubbard S.S."/>
            <person name="Banfield J.F."/>
        </authorList>
    </citation>
    <scope>NUCLEOTIDE SEQUENCE [LARGE SCALE GENOMIC DNA]</scope>
</reference>
<dbReference type="InterPro" id="IPR007551">
    <property type="entry name" value="YajQ/Smlt4090-like"/>
</dbReference>
<gene>
    <name evidence="4" type="ORF">A2074_03920</name>
</gene>
<dbReference type="InterPro" id="IPR035570">
    <property type="entry name" value="UPF0234_N"/>
</dbReference>
<dbReference type="GO" id="GO:0005829">
    <property type="term" value="C:cytosol"/>
    <property type="evidence" value="ECO:0007669"/>
    <property type="project" value="TreeGrafter"/>
</dbReference>
<comment type="caution">
    <text evidence="4">The sequence shown here is derived from an EMBL/GenBank/DDBJ whole genome shotgun (WGS) entry which is preliminary data.</text>
</comment>
<name>A0A1F2UM13_9ACTN</name>
<evidence type="ECO:0000313" key="5">
    <source>
        <dbReference type="Proteomes" id="UP000178086"/>
    </source>
</evidence>
<dbReference type="GO" id="GO:0000166">
    <property type="term" value="F:nucleotide binding"/>
    <property type="evidence" value="ECO:0007669"/>
    <property type="project" value="UniProtKB-UniRule"/>
</dbReference>
<dbReference type="Gene3D" id="3.30.70.990">
    <property type="entry name" value="YajQ-like, domain 2"/>
    <property type="match status" value="1"/>
</dbReference>
<keyword evidence="1 3" id="KW-0547">Nucleotide-binding</keyword>
<dbReference type="Proteomes" id="UP000178086">
    <property type="component" value="Unassembled WGS sequence"/>
</dbReference>
<organism evidence="4 5">
    <name type="scientific">Candidatus Aquicultor primus</name>
    <dbReference type="NCBI Taxonomy" id="1797195"/>
    <lineage>
        <taxon>Bacteria</taxon>
        <taxon>Bacillati</taxon>
        <taxon>Actinomycetota</taxon>
        <taxon>Candidatus Aquicultoria</taxon>
        <taxon>Candidatus Aquicultorales</taxon>
        <taxon>Candidatus Aquicultoraceae</taxon>
        <taxon>Candidatus Aquicultor</taxon>
    </lineage>
</organism>
<protein>
    <recommendedName>
        <fullName evidence="3">Nucleotide-binding protein A2074_03920</fullName>
    </recommendedName>
</protein>
<dbReference type="InterPro" id="IPR036183">
    <property type="entry name" value="YajQ-like_sf"/>
</dbReference>
<dbReference type="NCBIfam" id="NF003819">
    <property type="entry name" value="PRK05412.1"/>
    <property type="match status" value="1"/>
</dbReference>
<evidence type="ECO:0000256" key="1">
    <source>
        <dbReference type="ARBA" id="ARBA00022741"/>
    </source>
</evidence>
<dbReference type="CDD" id="cd11740">
    <property type="entry name" value="YajQ_like"/>
    <property type="match status" value="1"/>
</dbReference>
<dbReference type="SUPFAM" id="SSF89963">
    <property type="entry name" value="YajQ-like"/>
    <property type="match status" value="2"/>
</dbReference>
<evidence type="ECO:0000256" key="2">
    <source>
        <dbReference type="ARBA" id="ARBA00093450"/>
    </source>
</evidence>
<sequence>MAKDSSFDIVSEIDLQEVDNAVNQANKEISTRYDFKGTKCAITWNKTEAQVIIDADDDYKLRSVNDVLHTKMIRRSLDIKSLQYKNPEPASGGTLRQVATIQQGIDIEIAREINKFIKSLKLKVQVAIEGTKVRVSGKVRDDLQAVIQAVKEHDFGIPLQFINYR</sequence>
<evidence type="ECO:0000313" key="4">
    <source>
        <dbReference type="EMBL" id="OFW32045.1"/>
    </source>
</evidence>
<dbReference type="Pfam" id="PF04461">
    <property type="entry name" value="YajQ"/>
    <property type="match status" value="1"/>
</dbReference>
<comment type="function">
    <text evidence="3">Nucleotide-binding protein.</text>
</comment>
<dbReference type="AlphaFoldDB" id="A0A1F2UM13"/>
<comment type="similarity">
    <text evidence="2 3">Belongs to the YajQ family.</text>
</comment>
<dbReference type="Gene3D" id="3.30.70.860">
    <property type="match status" value="1"/>
</dbReference>
<dbReference type="HAMAP" id="MF_00632">
    <property type="entry name" value="UPF0234"/>
    <property type="match status" value="1"/>
</dbReference>
<dbReference type="PANTHER" id="PTHR30476">
    <property type="entry name" value="UPF0234 PROTEIN YAJQ"/>
    <property type="match status" value="1"/>
</dbReference>
<accession>A0A1F2UM13</accession>
<evidence type="ECO:0000256" key="3">
    <source>
        <dbReference type="HAMAP-Rule" id="MF_00632"/>
    </source>
</evidence>
<dbReference type="PANTHER" id="PTHR30476:SF0">
    <property type="entry name" value="UPF0234 PROTEIN YAJQ"/>
    <property type="match status" value="1"/>
</dbReference>
<dbReference type="InterPro" id="IPR035571">
    <property type="entry name" value="UPF0234-like_C"/>
</dbReference>
<proteinExistence type="inferred from homology"/>